<dbReference type="EMBL" id="NBNE01008186">
    <property type="protein sequence ID" value="OWY99770.1"/>
    <property type="molecule type" value="Genomic_DNA"/>
</dbReference>
<dbReference type="Proteomes" id="UP000198211">
    <property type="component" value="Unassembled WGS sequence"/>
</dbReference>
<name>A0A225V2P8_9STRA</name>
<reference evidence="2" key="1">
    <citation type="submission" date="2017-03" db="EMBL/GenBank/DDBJ databases">
        <title>Phytopthora megakarya and P. palmivora, two closely related causual agents of cacao black pod achieved similar genome size and gene model numbers by different mechanisms.</title>
        <authorList>
            <person name="Ali S."/>
            <person name="Shao J."/>
            <person name="Larry D.J."/>
            <person name="Kronmiller B."/>
            <person name="Shen D."/>
            <person name="Strem M.D."/>
            <person name="Melnick R.L."/>
            <person name="Guiltinan M.J."/>
            <person name="Tyler B.M."/>
            <person name="Meinhardt L.W."/>
            <person name="Bailey B.A."/>
        </authorList>
    </citation>
    <scope>NUCLEOTIDE SEQUENCE [LARGE SCALE GENOMIC DNA]</scope>
    <source>
        <strain evidence="2">zdho120</strain>
    </source>
</reference>
<evidence type="ECO:0000313" key="1">
    <source>
        <dbReference type="EMBL" id="OWY99770.1"/>
    </source>
</evidence>
<comment type="caution">
    <text evidence="1">The sequence shown here is derived from an EMBL/GenBank/DDBJ whole genome shotgun (WGS) entry which is preliminary data.</text>
</comment>
<keyword evidence="2" id="KW-1185">Reference proteome</keyword>
<sequence length="175" mass="19805">MTATPPNHPLTARITLDAPDNHLMITSSAEPARTLPIQSHADISRSISEEGGGKITVHYVHPYPQLSRQACLWSRTRQFFKQSIEETKRHRAKETLSRRQARWEQDPLAAAGIRCLEWTRIRLILGLNGWGEQLLYRLKSGGLSLYDSTQGMQGCPHSGCVHVRAMTLLHVIWEC</sequence>
<proteinExistence type="predicted"/>
<organism evidence="1 2">
    <name type="scientific">Phytophthora megakarya</name>
    <dbReference type="NCBI Taxonomy" id="4795"/>
    <lineage>
        <taxon>Eukaryota</taxon>
        <taxon>Sar</taxon>
        <taxon>Stramenopiles</taxon>
        <taxon>Oomycota</taxon>
        <taxon>Peronosporomycetes</taxon>
        <taxon>Peronosporales</taxon>
        <taxon>Peronosporaceae</taxon>
        <taxon>Phytophthora</taxon>
    </lineage>
</organism>
<gene>
    <name evidence="1" type="ORF">PHMEG_00029173</name>
</gene>
<accession>A0A225V2P8</accession>
<dbReference type="OrthoDB" id="89493at2759"/>
<evidence type="ECO:0000313" key="2">
    <source>
        <dbReference type="Proteomes" id="UP000198211"/>
    </source>
</evidence>
<dbReference type="AlphaFoldDB" id="A0A225V2P8"/>
<protein>
    <submittedName>
        <fullName evidence="1">Uncharacterized protein</fullName>
    </submittedName>
</protein>